<dbReference type="Proteomes" id="UP001642484">
    <property type="component" value="Unassembled WGS sequence"/>
</dbReference>
<reference evidence="1 2" key="1">
    <citation type="submission" date="2024-02" db="EMBL/GenBank/DDBJ databases">
        <authorList>
            <person name="Chen Y."/>
            <person name="Shah S."/>
            <person name="Dougan E. K."/>
            <person name="Thang M."/>
            <person name="Chan C."/>
        </authorList>
    </citation>
    <scope>NUCLEOTIDE SEQUENCE [LARGE SCALE GENOMIC DNA]</scope>
</reference>
<organism evidence="1 2">
    <name type="scientific">Durusdinium trenchii</name>
    <dbReference type="NCBI Taxonomy" id="1381693"/>
    <lineage>
        <taxon>Eukaryota</taxon>
        <taxon>Sar</taxon>
        <taxon>Alveolata</taxon>
        <taxon>Dinophyceae</taxon>
        <taxon>Suessiales</taxon>
        <taxon>Symbiodiniaceae</taxon>
        <taxon>Durusdinium</taxon>
    </lineage>
</organism>
<gene>
    <name evidence="1" type="ORF">CCMP2556_LOCUS39338</name>
</gene>
<sequence>MVPAARGGPSISQASRPLRRHYGGVGRVKVIGVPDTRPFQESLLDTELGKALQTLLVAEPDRIDPQAARRVLDFVRSRCLTPLDYLRAVTAANRHGLVEESFDLVLQMLREVAEEAKARKTDTAPFGLREAKHQWISSTIMEAMKVNELAGRWRSTLCLLERAKQEVDLGRGWSSVYLAASNVCQELQWERAMSILEAPVLVEHVNELGEAYPEALIRCGAMARWSMALATWKAVRKWSSASDQDAKGKQLIEACSCRMDRSAAWSLSLAIISELRRSRVQSPGSLRAARTTCSKSSQWSAVLMLQGLIQDVSVLYSGLVPNIDPAFEPHRWQRDYLRNKAVDESFDLIKACSRGLLWNRAQALLAALPSPRKEVGVLDEAALLKAYHQTMIALSRSSERKEAAKVFKRGFVGRSSGDRLLMQAMVETLVQDSKSWADGTDLCNEILQIVDELRQAGLEPNFLTLEAMLQIFEDKGRADAAVNILHHVQGRLATSARPSLRQSEFKVKAKVLKAARFQRRVDLEEAWQILEAHGKADAQSHQILQRRMGLFCWQLLERHQLSRLTSRSLLKEHCHLPLQAPWQLLGKGKVRKQLWSSAVLDQEEDAQWCGYAWIQFKVFVPVPQHLVDRTAQYRGLRPFAPRIGRWLSCRARMMGNKWGPTIASQDPEHYGPPLAVRNALLQVLGMAQRPFFGQVCSEAPRATRRGHRHGFGFIECEELGRVFFARRHLPHSRLSVQGQNVSFSLDFNRHGLSKAVNLELEDTIPTHFAPLTCTADIGHLCKLEEAFQPEDPQLPALGLEEPGYDHLHSLLRSALHSHRISACE</sequence>
<accession>A0ABP0PW80</accession>
<comment type="caution">
    <text evidence="1">The sequence shown here is derived from an EMBL/GenBank/DDBJ whole genome shotgun (WGS) entry which is preliminary data.</text>
</comment>
<proteinExistence type="predicted"/>
<dbReference type="InterPro" id="IPR012340">
    <property type="entry name" value="NA-bd_OB-fold"/>
</dbReference>
<name>A0ABP0PW80_9DINO</name>
<evidence type="ECO:0000313" key="2">
    <source>
        <dbReference type="Proteomes" id="UP001642484"/>
    </source>
</evidence>
<protein>
    <submittedName>
        <fullName evidence="1">Uncharacterized protein</fullName>
    </submittedName>
</protein>
<dbReference type="EMBL" id="CAXAMN010023696">
    <property type="protein sequence ID" value="CAK9080026.1"/>
    <property type="molecule type" value="Genomic_DNA"/>
</dbReference>
<dbReference type="Gene3D" id="2.40.50.140">
    <property type="entry name" value="Nucleic acid-binding proteins"/>
    <property type="match status" value="1"/>
</dbReference>
<keyword evidence="2" id="KW-1185">Reference proteome</keyword>
<evidence type="ECO:0000313" key="1">
    <source>
        <dbReference type="EMBL" id="CAK9080026.1"/>
    </source>
</evidence>